<proteinExistence type="predicted"/>
<comment type="caution">
    <text evidence="1">The sequence shown here is derived from an EMBL/GenBank/DDBJ whole genome shotgun (WGS) entry which is preliminary data.</text>
</comment>
<gene>
    <name evidence="1" type="ORF">GIV46_13640</name>
</gene>
<sequence length="217" mass="23515">MADTFGLKVISDSGSISLDSEFSRLCTFHKGTYSSGVSFSFQQTITTQEPPLVFVRPNNNGSFIQLGVALIGSAGAWTGATVVGSTSHSGSIFVAAFASKSTASYGMRLWDATGKLIFDSGMQVVVFTRVAQNWTYTNTTQDGQGFITNWYSIPLNYGAGDYFMINNARMPMMGGNNRQRTTGLRFDFAAGVLRFSVTSITNPTYFRLQAIFGKLGV</sequence>
<evidence type="ECO:0000313" key="2">
    <source>
        <dbReference type="Proteomes" id="UP000814126"/>
    </source>
</evidence>
<dbReference type="RefSeq" id="WP_236325944.1">
    <property type="nucleotide sequence ID" value="NZ_WJZX01000046.1"/>
</dbReference>
<accession>A0AAP2WIE1</accession>
<name>A0AAP2WIE1_9PSED</name>
<protein>
    <submittedName>
        <fullName evidence="1">Uncharacterized protein</fullName>
    </submittedName>
</protein>
<dbReference type="AlphaFoldDB" id="A0AAP2WIE1"/>
<dbReference type="Proteomes" id="UP000814126">
    <property type="component" value="Unassembled WGS sequence"/>
</dbReference>
<organism evidence="1 2">
    <name type="scientific">Pseudomonas poae</name>
    <dbReference type="NCBI Taxonomy" id="200451"/>
    <lineage>
        <taxon>Bacteria</taxon>
        <taxon>Pseudomonadati</taxon>
        <taxon>Pseudomonadota</taxon>
        <taxon>Gammaproteobacteria</taxon>
        <taxon>Pseudomonadales</taxon>
        <taxon>Pseudomonadaceae</taxon>
        <taxon>Pseudomonas</taxon>
    </lineage>
</organism>
<evidence type="ECO:0000313" key="1">
    <source>
        <dbReference type="EMBL" id="MCF5656057.1"/>
    </source>
</evidence>
<reference evidence="1" key="1">
    <citation type="submission" date="2019-11" db="EMBL/GenBank/DDBJ databases">
        <title>Epiphytic Pseudomonas syringae from cherry orchards.</title>
        <authorList>
            <person name="Hulin M.T."/>
        </authorList>
    </citation>
    <scope>NUCLEOTIDE SEQUENCE</scope>
    <source>
        <strain evidence="1">PA-2-1F</strain>
    </source>
</reference>
<dbReference type="EMBL" id="WJZX01000046">
    <property type="protein sequence ID" value="MCF5656057.1"/>
    <property type="molecule type" value="Genomic_DNA"/>
</dbReference>